<dbReference type="AlphaFoldDB" id="A0A7G9GCN0"/>
<keyword evidence="2" id="KW-1185">Reference proteome</keyword>
<evidence type="ECO:0000313" key="1">
    <source>
        <dbReference type="EMBL" id="QNM08562.1"/>
    </source>
</evidence>
<dbReference type="RefSeq" id="WP_249328798.1">
    <property type="nucleotide sequence ID" value="NZ_CP060635.1"/>
</dbReference>
<gene>
    <name evidence="1" type="ORF">H9Q79_17155</name>
</gene>
<name>A0A7G9GCN0_9FIRM</name>
<reference evidence="1 2" key="1">
    <citation type="submission" date="2020-08" db="EMBL/GenBank/DDBJ databases">
        <authorList>
            <person name="Liu C."/>
            <person name="Sun Q."/>
        </authorList>
    </citation>
    <scope>NUCLEOTIDE SEQUENCE [LARGE SCALE GENOMIC DNA]</scope>
    <source>
        <strain evidence="1 2">NSJ-29</strain>
    </source>
</reference>
<evidence type="ECO:0000313" key="2">
    <source>
        <dbReference type="Proteomes" id="UP000515860"/>
    </source>
</evidence>
<dbReference type="Proteomes" id="UP000515860">
    <property type="component" value="Chromosome"/>
</dbReference>
<organism evidence="1 2">
    <name type="scientific">Wansuia hejianensis</name>
    <dbReference type="NCBI Taxonomy" id="2763667"/>
    <lineage>
        <taxon>Bacteria</taxon>
        <taxon>Bacillati</taxon>
        <taxon>Bacillota</taxon>
        <taxon>Clostridia</taxon>
        <taxon>Lachnospirales</taxon>
        <taxon>Lachnospiraceae</taxon>
        <taxon>Wansuia</taxon>
    </lineage>
</organism>
<dbReference type="EMBL" id="CP060635">
    <property type="protein sequence ID" value="QNM08562.1"/>
    <property type="molecule type" value="Genomic_DNA"/>
</dbReference>
<accession>A0A7G9GCN0</accession>
<dbReference type="KEGG" id="whj:H9Q79_17155"/>
<protein>
    <submittedName>
        <fullName evidence="1">Uncharacterized protein</fullName>
    </submittedName>
</protein>
<sequence>MYFQYDESAIDYLKQKDQCLAEVIDKIRKIKREVNGVWFSSVTIFSVGIDRLQSFGMTVVTPVYTYTMTDRTEALANYNKYLEI</sequence>
<proteinExistence type="predicted"/>